<name>A0A6H0Y089_9PEZI</name>
<feature type="compositionally biased region" description="Basic and acidic residues" evidence="1">
    <location>
        <begin position="86"/>
        <end position="96"/>
    </location>
</feature>
<evidence type="ECO:0000256" key="1">
    <source>
        <dbReference type="SAM" id="MobiDB-lite"/>
    </source>
</evidence>
<feature type="signal peptide" evidence="2">
    <location>
        <begin position="1"/>
        <end position="19"/>
    </location>
</feature>
<proteinExistence type="predicted"/>
<keyword evidence="2" id="KW-0732">Signal</keyword>
<evidence type="ECO:0000256" key="2">
    <source>
        <dbReference type="SAM" id="SignalP"/>
    </source>
</evidence>
<dbReference type="AlphaFoldDB" id="A0A6H0Y089"/>
<feature type="region of interest" description="Disordered" evidence="1">
    <location>
        <begin position="144"/>
        <end position="164"/>
    </location>
</feature>
<gene>
    <name evidence="3" type="ORF">AMS68_005775</name>
</gene>
<feature type="region of interest" description="Disordered" evidence="1">
    <location>
        <begin position="72"/>
        <end position="96"/>
    </location>
</feature>
<keyword evidence="4" id="KW-1185">Reference proteome</keyword>
<dbReference type="EMBL" id="CP051142">
    <property type="protein sequence ID" value="QIX00258.1"/>
    <property type="molecule type" value="Genomic_DNA"/>
</dbReference>
<reference evidence="3 4" key="1">
    <citation type="journal article" date="2016" name="Sci. Rep.">
        <title>Peltaster fructicola genome reveals evolution from an invasive phytopathogen to an ectophytic parasite.</title>
        <authorList>
            <person name="Xu C."/>
            <person name="Chen H."/>
            <person name="Gleason M.L."/>
            <person name="Xu J.R."/>
            <person name="Liu H."/>
            <person name="Zhang R."/>
            <person name="Sun G."/>
        </authorList>
    </citation>
    <scope>NUCLEOTIDE SEQUENCE [LARGE SCALE GENOMIC DNA]</scope>
    <source>
        <strain evidence="3 4">LNHT1506</strain>
    </source>
</reference>
<feature type="compositionally biased region" description="Polar residues" evidence="1">
    <location>
        <begin position="144"/>
        <end position="155"/>
    </location>
</feature>
<dbReference type="Proteomes" id="UP000503462">
    <property type="component" value="Chromosome 4"/>
</dbReference>
<sequence length="164" mass="17623">MQYIKLAAITGLLASSAVAAPSTVVSSAVTAPTHSAGPIIDSHLSLPGALPTQKPFSLDLKSLFGELKSDFKTHRPESKTHHKEHHSSGHKEHKECSKTHHFTHHVTHTKTHTETHHSIHTHTETHQSTHTVVRSSLPAGPTTLQTVSKSIQASSVPVAGPSTY</sequence>
<organism evidence="3 4">
    <name type="scientific">Peltaster fructicola</name>
    <dbReference type="NCBI Taxonomy" id="286661"/>
    <lineage>
        <taxon>Eukaryota</taxon>
        <taxon>Fungi</taxon>
        <taxon>Dikarya</taxon>
        <taxon>Ascomycota</taxon>
        <taxon>Pezizomycotina</taxon>
        <taxon>Dothideomycetes</taxon>
        <taxon>Dothideomycetes incertae sedis</taxon>
        <taxon>Peltaster</taxon>
    </lineage>
</organism>
<evidence type="ECO:0000313" key="4">
    <source>
        <dbReference type="Proteomes" id="UP000503462"/>
    </source>
</evidence>
<protein>
    <submittedName>
        <fullName evidence="3">Uncharacterized protein</fullName>
    </submittedName>
</protein>
<evidence type="ECO:0000313" key="3">
    <source>
        <dbReference type="EMBL" id="QIX00258.1"/>
    </source>
</evidence>
<feature type="chain" id="PRO_5026140161" evidence="2">
    <location>
        <begin position="20"/>
        <end position="164"/>
    </location>
</feature>
<accession>A0A6H0Y089</accession>